<reference evidence="1 2" key="1">
    <citation type="submission" date="2019-07" db="EMBL/GenBank/DDBJ databases">
        <title>Whole genome shotgun sequence of Aeromicrobium flavum NBRC 107625.</title>
        <authorList>
            <person name="Hosoyama A."/>
            <person name="Uohara A."/>
            <person name="Ohji S."/>
            <person name="Ichikawa N."/>
        </authorList>
    </citation>
    <scope>NUCLEOTIDE SEQUENCE [LARGE SCALE GENOMIC DNA]</scope>
    <source>
        <strain evidence="1 2">NBRC 107625</strain>
    </source>
</reference>
<keyword evidence="2" id="KW-1185">Reference proteome</keyword>
<comment type="caution">
    <text evidence="1">The sequence shown here is derived from an EMBL/GenBank/DDBJ whole genome shotgun (WGS) entry which is preliminary data.</text>
</comment>
<organism evidence="1 2">
    <name type="scientific">Aeromicrobium flavum</name>
    <dbReference type="NCBI Taxonomy" id="416568"/>
    <lineage>
        <taxon>Bacteria</taxon>
        <taxon>Bacillati</taxon>
        <taxon>Actinomycetota</taxon>
        <taxon>Actinomycetes</taxon>
        <taxon>Propionibacteriales</taxon>
        <taxon>Nocardioidaceae</taxon>
        <taxon>Aeromicrobium</taxon>
    </lineage>
</organism>
<evidence type="ECO:0000313" key="1">
    <source>
        <dbReference type="EMBL" id="GEO89819.1"/>
    </source>
</evidence>
<gene>
    <name evidence="1" type="ORF">AFL01nite_21460</name>
</gene>
<protein>
    <submittedName>
        <fullName evidence="1">Uncharacterized protein</fullName>
    </submittedName>
</protein>
<dbReference type="AlphaFoldDB" id="A0A512HWJ7"/>
<dbReference type="Proteomes" id="UP000321769">
    <property type="component" value="Unassembled WGS sequence"/>
</dbReference>
<sequence length="292" mass="31984">MRAPIRPVRGRWPAALERVGPTRRFFRQDPLTILDETATPEAFREAMASIYVGGTIKITGAARHTGPDDLLIETVPLDGARIVDIGASDGSTSVDLVRRLPDFGEYVIADLFLTLRAVDVGRHTLLFDADGTCVLVGGRRLSAWPHLSRAVRGLYAPLIRRGRDRLVASGHEVLLLNPETRRLIAEDPRVTYRVHDVFAVWPGPQPQVIKIANLLRRLYFTDAQLGSALTSVRDSLPQGGHLMIVDNPRLAGVASPEPRAGIWRRDGARLIEVARLGEPEIADLVARVGASG</sequence>
<evidence type="ECO:0000313" key="2">
    <source>
        <dbReference type="Proteomes" id="UP000321769"/>
    </source>
</evidence>
<dbReference type="OrthoDB" id="5120740at2"/>
<dbReference type="EMBL" id="BJZQ01000011">
    <property type="protein sequence ID" value="GEO89819.1"/>
    <property type="molecule type" value="Genomic_DNA"/>
</dbReference>
<proteinExistence type="predicted"/>
<accession>A0A512HWJ7</accession>
<dbReference type="InterPro" id="IPR029063">
    <property type="entry name" value="SAM-dependent_MTases_sf"/>
</dbReference>
<dbReference type="RefSeq" id="WP_146827692.1">
    <property type="nucleotide sequence ID" value="NZ_BAAAYQ010000001.1"/>
</dbReference>
<dbReference type="SUPFAM" id="SSF53335">
    <property type="entry name" value="S-adenosyl-L-methionine-dependent methyltransferases"/>
    <property type="match status" value="1"/>
</dbReference>
<dbReference type="Gene3D" id="3.40.50.150">
    <property type="entry name" value="Vaccinia Virus protein VP39"/>
    <property type="match status" value="1"/>
</dbReference>
<name>A0A512HWJ7_9ACTN</name>